<dbReference type="NCBIfam" id="TIGR02009">
    <property type="entry name" value="PGMB-YQAB-SF"/>
    <property type="match status" value="1"/>
</dbReference>
<comment type="similarity">
    <text evidence="1">Belongs to the HAD-like hydrolase superfamily. CbbY/CbbZ/Gph/YieH family.</text>
</comment>
<feature type="binding site" evidence="11">
    <location>
        <position position="55"/>
    </location>
    <ligand>
        <name>substrate</name>
    </ligand>
</feature>
<reference evidence="14 15" key="1">
    <citation type="submission" date="2021-10" db="EMBL/GenBank/DDBJ databases">
        <title>Anaerobic single-cell dispensing facilitates the cultivation of human gut bacteria.</title>
        <authorList>
            <person name="Afrizal A."/>
        </authorList>
    </citation>
    <scope>NUCLEOTIDE SEQUENCE [LARGE SCALE GENOMIC DNA]</scope>
    <source>
        <strain evidence="14 15">CLA-AA-H273</strain>
    </source>
</reference>
<dbReference type="NCBIfam" id="TIGR01509">
    <property type="entry name" value="HAD-SF-IA-v3"/>
    <property type="match status" value="1"/>
</dbReference>
<feature type="active site" description="Nucleophile" evidence="10">
    <location>
        <position position="12"/>
    </location>
</feature>
<dbReference type="InterPro" id="IPR023198">
    <property type="entry name" value="PGP-like_dom2"/>
</dbReference>
<dbReference type="InterPro" id="IPR010972">
    <property type="entry name" value="Beta-PGM"/>
</dbReference>
<evidence type="ECO:0000256" key="4">
    <source>
        <dbReference type="ARBA" id="ARBA00022842"/>
    </source>
</evidence>
<evidence type="ECO:0000256" key="10">
    <source>
        <dbReference type="PIRSR" id="PIRSR610972-1"/>
    </source>
</evidence>
<evidence type="ECO:0000256" key="7">
    <source>
        <dbReference type="ARBA" id="ARBA00044926"/>
    </source>
</evidence>
<feature type="active site" description="Proton donor/acceptor" evidence="10">
    <location>
        <position position="14"/>
    </location>
</feature>
<dbReference type="Proteomes" id="UP001197795">
    <property type="component" value="Unassembled WGS sequence"/>
</dbReference>
<dbReference type="NCBIfam" id="TIGR01990">
    <property type="entry name" value="bPGM"/>
    <property type="match status" value="1"/>
</dbReference>
<name>A0AAE3D6N7_9FIRM</name>
<feature type="binding site" evidence="11">
    <location>
        <position position="149"/>
    </location>
    <ligand>
        <name>substrate</name>
    </ligand>
</feature>
<dbReference type="PANTHER" id="PTHR46193">
    <property type="entry name" value="6-PHOSPHOGLUCONATE PHOSPHATASE"/>
    <property type="match status" value="1"/>
</dbReference>
<feature type="site" description="Important for catalytic activity and assists the phosphoryl transfer reaction to Asp8 by balancing charge and orienting the reacting groups" evidence="13">
    <location>
        <position position="118"/>
    </location>
</feature>
<dbReference type="GO" id="GO:0005975">
    <property type="term" value="P:carbohydrate metabolic process"/>
    <property type="evidence" value="ECO:0007669"/>
    <property type="project" value="InterPro"/>
</dbReference>
<evidence type="ECO:0000256" key="1">
    <source>
        <dbReference type="ARBA" id="ARBA00006171"/>
    </source>
</evidence>
<feature type="site" description="Important for catalytic activity and assists the phosphoryl transfer reaction to Asp8 by balancing charge and orienting the reacting groups" evidence="13">
    <location>
        <position position="149"/>
    </location>
</feature>
<feature type="binding site" evidence="12">
    <location>
        <position position="173"/>
    </location>
    <ligand>
        <name>Mg(2+)</name>
        <dbReference type="ChEBI" id="CHEBI:18420"/>
    </ligand>
</feature>
<evidence type="ECO:0000313" key="15">
    <source>
        <dbReference type="Proteomes" id="UP001197795"/>
    </source>
</evidence>
<organism evidence="14 15">
    <name type="scientific">Waltera acetigignens</name>
    <dbReference type="NCBI Taxonomy" id="2981769"/>
    <lineage>
        <taxon>Bacteria</taxon>
        <taxon>Bacillati</taxon>
        <taxon>Bacillota</taxon>
        <taxon>Clostridia</taxon>
        <taxon>Lachnospirales</taxon>
        <taxon>Lachnospiraceae</taxon>
        <taxon>Waltera</taxon>
    </lineage>
</organism>
<sequence length="218" mass="24001">MCRKNYQGIIFDLDGVICHTDRYHFLAWKQIADQLGINFDDRINDRMRGVSRMDSLEILLEEYHGEPLTAAQKVALAEKKNQLYVGLLQNMGEADLSEEVRKTMDTLRSRGRKLAIGSSSKNTKLILKRLGLTGYFDAVSDGTNITRSKPDPEVFLCAAQYLGLCPGKCLVVEDAKAGILAAKAGGFDSAGLGEAAAFAFVTYPLQSFSDLLKLDGNR</sequence>
<accession>A0AAE3D6N7</accession>
<proteinExistence type="inferred from homology"/>
<dbReference type="EMBL" id="JAJEPV010000017">
    <property type="protein sequence ID" value="MCC2119653.1"/>
    <property type="molecule type" value="Genomic_DNA"/>
</dbReference>
<evidence type="ECO:0000256" key="3">
    <source>
        <dbReference type="ARBA" id="ARBA00022723"/>
    </source>
</evidence>
<protein>
    <recommendedName>
        <fullName evidence="9">Beta-phosphoglucomutase</fullName>
        <ecNumber evidence="8">5.4.2.6</ecNumber>
    </recommendedName>
</protein>
<feature type="binding site" evidence="11">
    <location>
        <position position="28"/>
    </location>
    <ligand>
        <name>substrate</name>
    </ligand>
</feature>
<keyword evidence="4 12" id="KW-0460">Magnesium</keyword>
<evidence type="ECO:0000313" key="14">
    <source>
        <dbReference type="EMBL" id="MCC2119653.1"/>
    </source>
</evidence>
<feature type="binding site" evidence="11">
    <location>
        <begin position="12"/>
        <end position="14"/>
    </location>
    <ligand>
        <name>substrate</name>
    </ligand>
</feature>
<dbReference type="AlphaFoldDB" id="A0AAE3D6N7"/>
<evidence type="ECO:0000256" key="9">
    <source>
        <dbReference type="ARBA" id="ARBA00044991"/>
    </source>
</evidence>
<keyword evidence="15" id="KW-1185">Reference proteome</keyword>
<dbReference type="InterPro" id="IPR036412">
    <property type="entry name" value="HAD-like_sf"/>
</dbReference>
<dbReference type="SFLD" id="SFLDG01135">
    <property type="entry name" value="C1.5.6:_HAD__Beta-PGM__Phospha"/>
    <property type="match status" value="1"/>
</dbReference>
<dbReference type="InterPro" id="IPR023214">
    <property type="entry name" value="HAD_sf"/>
</dbReference>
<dbReference type="GO" id="GO:0000287">
    <property type="term" value="F:magnesium ion binding"/>
    <property type="evidence" value="ECO:0007669"/>
    <property type="project" value="InterPro"/>
</dbReference>
<dbReference type="Gene3D" id="1.10.150.240">
    <property type="entry name" value="Putative phosphatase, domain 2"/>
    <property type="match status" value="1"/>
</dbReference>
<dbReference type="InterPro" id="IPR006439">
    <property type="entry name" value="HAD-SF_hydro_IA"/>
</dbReference>
<comment type="catalytic activity">
    <reaction evidence="7">
        <text>beta-D-glucose 1-phosphate = beta-D-glucose 6-phosphate</text>
        <dbReference type="Rhea" id="RHEA:20113"/>
        <dbReference type="ChEBI" id="CHEBI:57684"/>
        <dbReference type="ChEBI" id="CHEBI:58247"/>
        <dbReference type="EC" id="5.4.2.6"/>
    </reaction>
</comment>
<keyword evidence="6" id="KW-0119">Carbohydrate metabolism</keyword>
<keyword evidence="2" id="KW-0597">Phosphoprotein</keyword>
<comment type="caution">
    <text evidence="14">The sequence shown here is derived from an EMBL/GenBank/DDBJ whole genome shotgun (WGS) entry which is preliminary data.</text>
</comment>
<feature type="binding site" evidence="11">
    <location>
        <begin position="118"/>
        <end position="122"/>
    </location>
    <ligand>
        <name>substrate</name>
    </ligand>
</feature>
<feature type="binding site" evidence="11">
    <location>
        <begin position="47"/>
        <end position="52"/>
    </location>
    <ligand>
        <name>substrate</name>
    </ligand>
</feature>
<gene>
    <name evidence="14" type="primary">pgmB</name>
    <name evidence="14" type="ORF">LKD75_08640</name>
</gene>
<evidence type="ECO:0000256" key="11">
    <source>
        <dbReference type="PIRSR" id="PIRSR610972-2"/>
    </source>
</evidence>
<comment type="cofactor">
    <cofactor evidence="12">
        <name>Mg(2+)</name>
        <dbReference type="ChEBI" id="CHEBI:18420"/>
    </cofactor>
    <text evidence="12">Binds 2 magnesium ions per subunit.</text>
</comment>
<dbReference type="GO" id="GO:0008801">
    <property type="term" value="F:beta-phosphoglucomutase activity"/>
    <property type="evidence" value="ECO:0007669"/>
    <property type="project" value="UniProtKB-EC"/>
</dbReference>
<feature type="binding site" evidence="11">
    <location>
        <position position="80"/>
    </location>
    <ligand>
        <name>substrate</name>
    </ligand>
</feature>
<dbReference type="CDD" id="cd02598">
    <property type="entry name" value="HAD_BPGM"/>
    <property type="match status" value="1"/>
</dbReference>
<dbReference type="SFLD" id="SFLDG01129">
    <property type="entry name" value="C1.5:_HAD__Beta-PGM__Phosphata"/>
    <property type="match status" value="1"/>
</dbReference>
<keyword evidence="5 14" id="KW-0413">Isomerase</keyword>
<evidence type="ECO:0000256" key="13">
    <source>
        <dbReference type="PIRSR" id="PIRSR610972-4"/>
    </source>
</evidence>
<dbReference type="InterPro" id="IPR010976">
    <property type="entry name" value="B-phosphoglucomutase_hydrolase"/>
</dbReference>
<dbReference type="PANTHER" id="PTHR46193:SF18">
    <property type="entry name" value="HEXITOL PHOSPHATASE B"/>
    <property type="match status" value="1"/>
</dbReference>
<keyword evidence="3 12" id="KW-0479">Metal-binding</keyword>
<feature type="binding site" evidence="12">
    <location>
        <position position="12"/>
    </location>
    <ligand>
        <name>Mg(2+)</name>
        <dbReference type="ChEBI" id="CHEBI:18420"/>
    </ligand>
</feature>
<evidence type="ECO:0000256" key="5">
    <source>
        <dbReference type="ARBA" id="ARBA00023235"/>
    </source>
</evidence>
<dbReference type="InterPro" id="IPR051600">
    <property type="entry name" value="Beta-PGM-like"/>
</dbReference>
<evidence type="ECO:0000256" key="12">
    <source>
        <dbReference type="PIRSR" id="PIRSR610972-3"/>
    </source>
</evidence>
<dbReference type="RefSeq" id="WP_227064635.1">
    <property type="nucleotide sequence ID" value="NZ_JAJEPV010000017.1"/>
</dbReference>
<evidence type="ECO:0000256" key="6">
    <source>
        <dbReference type="ARBA" id="ARBA00023277"/>
    </source>
</evidence>
<feature type="binding site" evidence="12">
    <location>
        <position position="174"/>
    </location>
    <ligand>
        <name>Mg(2+)</name>
        <dbReference type="ChEBI" id="CHEBI:18420"/>
    </ligand>
</feature>
<dbReference type="EC" id="5.4.2.6" evidence="8"/>
<evidence type="ECO:0000256" key="8">
    <source>
        <dbReference type="ARBA" id="ARBA00044968"/>
    </source>
</evidence>
<dbReference type="SFLD" id="SFLDS00003">
    <property type="entry name" value="Haloacid_Dehalogenase"/>
    <property type="match status" value="1"/>
</dbReference>
<dbReference type="Gene3D" id="3.40.50.1000">
    <property type="entry name" value="HAD superfamily/HAD-like"/>
    <property type="match status" value="1"/>
</dbReference>
<feature type="binding site" evidence="12">
    <location>
        <position position="14"/>
    </location>
    <ligand>
        <name>Mg(2+)</name>
        <dbReference type="ChEBI" id="CHEBI:18420"/>
    </ligand>
</feature>
<dbReference type="SUPFAM" id="SSF56784">
    <property type="entry name" value="HAD-like"/>
    <property type="match status" value="1"/>
</dbReference>
<dbReference type="Pfam" id="PF00702">
    <property type="entry name" value="Hydrolase"/>
    <property type="match status" value="1"/>
</dbReference>
<evidence type="ECO:0000256" key="2">
    <source>
        <dbReference type="ARBA" id="ARBA00022553"/>
    </source>
</evidence>